<sequence length="310" mass="33842">MADILCAECERPVKDGLTLCVSCGDSLCEALLVVPELLLDIAITRARLDRVRGARTAGRAAEAALPVRAAGRGTLMVGDEALAAIGNTVTTWARALAEDLGVNPPINDAWLVRLTEQHRDAPPRDGTTLPLVSVGAVEQAAVWLAQHREPLRAYEAALELLRDITNAVDRLRCAVDRPRELRYLGPCSECGAELRAERGESWVRCRARTCRTQHEIASIEADARAAAEDRLYTLAELGGVLTAVGARIGRATLYRWAGARRIEPRGWQHEDEYGQRITDHQVSEGDRQVYRLGDVLLLATRDEKQGGSAA</sequence>
<evidence type="ECO:0000313" key="2">
    <source>
        <dbReference type="Proteomes" id="UP000266677"/>
    </source>
</evidence>
<evidence type="ECO:0000313" key="1">
    <source>
        <dbReference type="EMBL" id="RJO74151.1"/>
    </source>
</evidence>
<gene>
    <name evidence="1" type="ORF">D5S18_18535</name>
</gene>
<dbReference type="RefSeq" id="WP_120042317.1">
    <property type="nucleotide sequence ID" value="NZ_QZFU01000020.1"/>
</dbReference>
<dbReference type="AlphaFoldDB" id="A0A3A4KW25"/>
<organism evidence="1 2">
    <name type="scientific">Nocardia panacis</name>
    <dbReference type="NCBI Taxonomy" id="2340916"/>
    <lineage>
        <taxon>Bacteria</taxon>
        <taxon>Bacillati</taxon>
        <taxon>Actinomycetota</taxon>
        <taxon>Actinomycetes</taxon>
        <taxon>Mycobacteriales</taxon>
        <taxon>Nocardiaceae</taxon>
        <taxon>Nocardia</taxon>
    </lineage>
</organism>
<protein>
    <submittedName>
        <fullName evidence="1">Uncharacterized protein</fullName>
    </submittedName>
</protein>
<dbReference type="Proteomes" id="UP000266677">
    <property type="component" value="Unassembled WGS sequence"/>
</dbReference>
<name>A0A3A4KW25_9NOCA</name>
<comment type="caution">
    <text evidence="1">The sequence shown here is derived from an EMBL/GenBank/DDBJ whole genome shotgun (WGS) entry which is preliminary data.</text>
</comment>
<keyword evidence="2" id="KW-1185">Reference proteome</keyword>
<dbReference type="OrthoDB" id="4550492at2"/>
<proteinExistence type="predicted"/>
<dbReference type="EMBL" id="QZFU01000020">
    <property type="protein sequence ID" value="RJO74151.1"/>
    <property type="molecule type" value="Genomic_DNA"/>
</dbReference>
<accession>A0A3A4KW25</accession>
<reference evidence="1 2" key="1">
    <citation type="submission" date="2018-09" db="EMBL/GenBank/DDBJ databases">
        <title>YIM PH21274 draft genome.</title>
        <authorList>
            <person name="Miao C."/>
        </authorList>
    </citation>
    <scope>NUCLEOTIDE SEQUENCE [LARGE SCALE GENOMIC DNA]</scope>
    <source>
        <strain evidence="1 2">YIM PH 21724</strain>
    </source>
</reference>